<dbReference type="AlphaFoldDB" id="J5SLF4"/>
<dbReference type="InterPro" id="IPR039298">
    <property type="entry name" value="ACOT13"/>
</dbReference>
<organism evidence="5 6">
    <name type="scientific">Trichosporon asahii var. asahii (strain ATCC 90039 / CBS 2479 / JCM 2466 / KCTC 7840 / NBRC 103889/ NCYC 2677 / UAMH 7654)</name>
    <name type="common">Yeast</name>
    <dbReference type="NCBI Taxonomy" id="1186058"/>
    <lineage>
        <taxon>Eukaryota</taxon>
        <taxon>Fungi</taxon>
        <taxon>Dikarya</taxon>
        <taxon>Basidiomycota</taxon>
        <taxon>Agaricomycotina</taxon>
        <taxon>Tremellomycetes</taxon>
        <taxon>Trichosporonales</taxon>
        <taxon>Trichosporonaceae</taxon>
        <taxon>Trichosporon</taxon>
    </lineage>
</organism>
<dbReference type="InterPro" id="IPR029069">
    <property type="entry name" value="HotDog_dom_sf"/>
</dbReference>
<dbReference type="SUPFAM" id="SSF54637">
    <property type="entry name" value="Thioesterase/thiol ester dehydrase-isomerase"/>
    <property type="match status" value="1"/>
</dbReference>
<evidence type="ECO:0000259" key="4">
    <source>
        <dbReference type="Pfam" id="PF03061"/>
    </source>
</evidence>
<proteinExistence type="inferred from homology"/>
<evidence type="ECO:0000313" key="5">
    <source>
        <dbReference type="EMBL" id="EJT46281.1"/>
    </source>
</evidence>
<dbReference type="VEuPathDB" id="FungiDB:A1Q1_05110"/>
<dbReference type="EMBL" id="ALBS01000297">
    <property type="protein sequence ID" value="EJT46281.1"/>
    <property type="molecule type" value="Genomic_DNA"/>
</dbReference>
<comment type="caution">
    <text evidence="5">The sequence shown here is derived from an EMBL/GenBank/DDBJ whole genome shotgun (WGS) entry which is preliminary data.</text>
</comment>
<dbReference type="PANTHER" id="PTHR21660">
    <property type="entry name" value="THIOESTERASE SUPERFAMILY MEMBER-RELATED"/>
    <property type="match status" value="1"/>
</dbReference>
<dbReference type="RefSeq" id="XP_014177392.1">
    <property type="nucleotide sequence ID" value="XM_014321917.1"/>
</dbReference>
<name>J5SLF4_TRIAS</name>
<dbReference type="GO" id="GO:0047617">
    <property type="term" value="F:fatty acyl-CoA hydrolase activity"/>
    <property type="evidence" value="ECO:0007669"/>
    <property type="project" value="InterPro"/>
</dbReference>
<feature type="domain" description="Thioesterase" evidence="4">
    <location>
        <begin position="64"/>
        <end position="115"/>
    </location>
</feature>
<evidence type="ECO:0000256" key="2">
    <source>
        <dbReference type="ARBA" id="ARBA00022801"/>
    </source>
</evidence>
<comment type="similarity">
    <text evidence="1">Belongs to the thioesterase PaaI family.</text>
</comment>
<dbReference type="Proteomes" id="UP000002748">
    <property type="component" value="Unassembled WGS sequence"/>
</dbReference>
<protein>
    <recommendedName>
        <fullName evidence="4">Thioesterase domain-containing protein</fullName>
    </recommendedName>
</protein>
<dbReference type="PANTHER" id="PTHR21660:SF1">
    <property type="entry name" value="ACYL-COENZYME A THIOESTERASE 13"/>
    <property type="match status" value="1"/>
</dbReference>
<dbReference type="InterPro" id="IPR006683">
    <property type="entry name" value="Thioestr_dom"/>
</dbReference>
<gene>
    <name evidence="5" type="ORF">A1Q1_05110</name>
</gene>
<dbReference type="Gene3D" id="3.10.129.10">
    <property type="entry name" value="Hotdog Thioesterase"/>
    <property type="match status" value="1"/>
</dbReference>
<accession>J5SLF4</accession>
<dbReference type="GeneID" id="25988622"/>
<keyword evidence="2" id="KW-0378">Hydrolase</keyword>
<evidence type="ECO:0000313" key="6">
    <source>
        <dbReference type="Proteomes" id="UP000002748"/>
    </source>
</evidence>
<sequence length="159" mass="17219">MACLAFVRKTWAQTVAKAGQDGTVLKNNADVQMVVNKAIPGTIHTSMKIGKEHLNNHDSLGMRPPTGASVNISCEFIRPGGKLGDEIKAVGKVLRVGRTLAFTRVEFFNEKDQIVAFGNHTKHMANSHQVVAFSPDGEKEIPVPENAPHAKDPALAKKK</sequence>
<reference evidence="5 6" key="1">
    <citation type="journal article" date="2012" name="Eukaryot. Cell">
        <title>Draft genome sequence of CBS 2479, the standard type strain of Trichosporon asahii.</title>
        <authorList>
            <person name="Yang R.Y."/>
            <person name="Li H.T."/>
            <person name="Zhu H."/>
            <person name="Zhou G.P."/>
            <person name="Wang M."/>
            <person name="Wang L."/>
        </authorList>
    </citation>
    <scope>NUCLEOTIDE SEQUENCE [LARGE SCALE GENOMIC DNA]</scope>
    <source>
        <strain evidence="6">ATCC 90039 / CBS 2479 / JCM 2466 / KCTC 7840 / NCYC 2677 / UAMH 7654</strain>
    </source>
</reference>
<dbReference type="OrthoDB" id="46529at2759"/>
<evidence type="ECO:0000256" key="1">
    <source>
        <dbReference type="ARBA" id="ARBA00008324"/>
    </source>
</evidence>
<dbReference type="CDD" id="cd03443">
    <property type="entry name" value="PaaI_thioesterase"/>
    <property type="match status" value="1"/>
</dbReference>
<dbReference type="KEGG" id="tasa:A1Q1_05110"/>
<dbReference type="Pfam" id="PF03061">
    <property type="entry name" value="4HBT"/>
    <property type="match status" value="1"/>
</dbReference>
<feature type="region of interest" description="Disordered" evidence="3">
    <location>
        <begin position="136"/>
        <end position="159"/>
    </location>
</feature>
<dbReference type="HOGENOM" id="CLU_089876_12_1_1"/>
<evidence type="ECO:0000256" key="3">
    <source>
        <dbReference type="SAM" id="MobiDB-lite"/>
    </source>
</evidence>